<proteinExistence type="predicted"/>
<comment type="caution">
    <text evidence="1">The sequence shown here is derived from an EMBL/GenBank/DDBJ whole genome shotgun (WGS) entry which is preliminary data.</text>
</comment>
<reference evidence="1" key="1">
    <citation type="submission" date="2023-04" db="EMBL/GenBank/DDBJ databases">
        <title>Draft Genome sequencing of Naganishia species isolated from polar environments using Oxford Nanopore Technology.</title>
        <authorList>
            <person name="Leo P."/>
            <person name="Venkateswaran K."/>
        </authorList>
    </citation>
    <scope>NUCLEOTIDE SEQUENCE</scope>
    <source>
        <strain evidence="1">MNA-CCFEE 5425</strain>
    </source>
</reference>
<keyword evidence="2" id="KW-1185">Reference proteome</keyword>
<organism evidence="1 2">
    <name type="scientific">Naganishia vaughanmartiniae</name>
    <dbReference type="NCBI Taxonomy" id="1424756"/>
    <lineage>
        <taxon>Eukaryota</taxon>
        <taxon>Fungi</taxon>
        <taxon>Dikarya</taxon>
        <taxon>Basidiomycota</taxon>
        <taxon>Agaricomycotina</taxon>
        <taxon>Tremellomycetes</taxon>
        <taxon>Filobasidiales</taxon>
        <taxon>Filobasidiaceae</taxon>
        <taxon>Naganishia</taxon>
    </lineage>
</organism>
<evidence type="ECO:0000313" key="1">
    <source>
        <dbReference type="EMBL" id="KAJ9121748.1"/>
    </source>
</evidence>
<accession>A0ACC2XCI0</accession>
<evidence type="ECO:0000313" key="2">
    <source>
        <dbReference type="Proteomes" id="UP001243375"/>
    </source>
</evidence>
<sequence>MNPTQQNTVPYIMGSYEYYPEDGNVFAFNTDAASSNYGPNLWFNNPFQAVYINEADTFVFDSNPPLVSVGNNPDEILIDKHYDSHANISSWISTASPIGLDLRTSGVELDYGYVNVDPADIDHGGGHGQQNLGSMACTSNNASLGRFPVNGMVVNHQGSPMHSHFGAMPVISTPHSRVISTSTTNSSCPGSSSTLATPRFDPATHFAPLQYFGEQAPLRKHKIAPLFTPDMPDVFTTMPLAPPPINQTIRSVLPESLPHLPGQSPSVVGYQQTSFSDAPESPANGRSLRSTPSMESLRGSFQQDSGPYTTQALLSPFGSSARESTSMMRTSSAPGSLFNAQLLQETPRHKPRQPSETWTSPFTNTPFVAGRHTNSEVKSINRKPSTKMLYTAEPMTRSATATDFPTSSTPIWFSSLGYNSQPNHITSDLARLPTTTDFHLGVPRENLDGWTSQVPQATPLKASFQAVNAIDNTHTSAFTSIPAARLDLDQPGSASHSVSLQHNDSQYLTVPRGVSTRPTKKLPKRKGASSAVKVTFMNFGPKDAKELTNAVAESGKSKRRRQEDSSSGEDRVETSKRCKTSVSSRL</sequence>
<name>A0ACC2XCI0_9TREE</name>
<dbReference type="EMBL" id="JASBWU010000005">
    <property type="protein sequence ID" value="KAJ9121748.1"/>
    <property type="molecule type" value="Genomic_DNA"/>
</dbReference>
<gene>
    <name evidence="1" type="ORF">QFC22_002369</name>
</gene>
<dbReference type="Proteomes" id="UP001243375">
    <property type="component" value="Unassembled WGS sequence"/>
</dbReference>
<protein>
    <submittedName>
        <fullName evidence="1">Uncharacterized protein</fullName>
    </submittedName>
</protein>